<sequence length="210" mass="22853">MSIHVSEPGRPVGTRLPEVFRNRAVGNVTELEPEHAINPRRSDATDAEVINAQWSTRRRALEEYGQVTGQDADAEGSYLPASRLASTSLISLPASASLEEGLAAMNRHDIDHLAVTADQSVAGLVDRQWILNWGHDHPDQGLAETFSHIELPAFLTATPETDAHQLARLMLAHHLDAALLIDRDGTAIGMVTGTDFLRLYAEASRHEGSV</sequence>
<dbReference type="Proteomes" id="UP001269819">
    <property type="component" value="Unassembled WGS sequence"/>
</dbReference>
<keyword evidence="4" id="KW-1185">Reference proteome</keyword>
<dbReference type="PROSITE" id="PS51371">
    <property type="entry name" value="CBS"/>
    <property type="match status" value="2"/>
</dbReference>
<keyword evidence="1" id="KW-0129">CBS domain</keyword>
<protein>
    <submittedName>
        <fullName evidence="3">CBS domain-containing protein</fullName>
    </submittedName>
</protein>
<proteinExistence type="predicted"/>
<comment type="caution">
    <text evidence="3">The sequence shown here is derived from an EMBL/GenBank/DDBJ whole genome shotgun (WGS) entry which is preliminary data.</text>
</comment>
<feature type="domain" description="CBS" evidence="2">
    <location>
        <begin position="85"/>
        <end position="144"/>
    </location>
</feature>
<dbReference type="InterPro" id="IPR046342">
    <property type="entry name" value="CBS_dom_sf"/>
</dbReference>
<dbReference type="Pfam" id="PF00571">
    <property type="entry name" value="CBS"/>
    <property type="match status" value="2"/>
</dbReference>
<evidence type="ECO:0000256" key="1">
    <source>
        <dbReference type="PROSITE-ProRule" id="PRU00703"/>
    </source>
</evidence>
<accession>A0ABU3VYI7</accession>
<dbReference type="SMART" id="SM00116">
    <property type="entry name" value="CBS"/>
    <property type="match status" value="2"/>
</dbReference>
<dbReference type="SUPFAM" id="SSF54631">
    <property type="entry name" value="CBS-domain pair"/>
    <property type="match status" value="1"/>
</dbReference>
<evidence type="ECO:0000313" key="4">
    <source>
        <dbReference type="Proteomes" id="UP001269819"/>
    </source>
</evidence>
<dbReference type="EMBL" id="JAWIIJ010000007">
    <property type="protein sequence ID" value="MDV2079358.1"/>
    <property type="molecule type" value="Genomic_DNA"/>
</dbReference>
<dbReference type="RefSeq" id="WP_316973925.1">
    <property type="nucleotide sequence ID" value="NZ_JAWIIJ010000007.1"/>
</dbReference>
<evidence type="ECO:0000259" key="2">
    <source>
        <dbReference type="PROSITE" id="PS51371"/>
    </source>
</evidence>
<feature type="domain" description="CBS" evidence="2">
    <location>
        <begin position="150"/>
        <end position="208"/>
    </location>
</feature>
<gene>
    <name evidence="3" type="ORF">RYS15_11710</name>
</gene>
<dbReference type="InterPro" id="IPR000644">
    <property type="entry name" value="CBS_dom"/>
</dbReference>
<evidence type="ECO:0000313" key="3">
    <source>
        <dbReference type="EMBL" id="MDV2079358.1"/>
    </source>
</evidence>
<dbReference type="CDD" id="cd02205">
    <property type="entry name" value="CBS_pair_SF"/>
    <property type="match status" value="1"/>
</dbReference>
<name>A0ABU3VYI7_9GAMM</name>
<reference evidence="3 4" key="1">
    <citation type="submission" date="2023-10" db="EMBL/GenBank/DDBJ databases">
        <title>Characteristics and mechanism of a salt-tolerant marine origin heterotrophic nitrifying- aerobic denitrifying bacteria Marinobacter xestospongiae HN1.</title>
        <authorList>
            <person name="Qi R."/>
        </authorList>
    </citation>
    <scope>NUCLEOTIDE SEQUENCE [LARGE SCALE GENOMIC DNA]</scope>
    <source>
        <strain evidence="3 4">HN1</strain>
    </source>
</reference>
<dbReference type="Gene3D" id="3.10.580.10">
    <property type="entry name" value="CBS-domain"/>
    <property type="match status" value="2"/>
</dbReference>
<organism evidence="3 4">
    <name type="scientific">Marinobacter xestospongiae</name>
    <dbReference type="NCBI Taxonomy" id="994319"/>
    <lineage>
        <taxon>Bacteria</taxon>
        <taxon>Pseudomonadati</taxon>
        <taxon>Pseudomonadota</taxon>
        <taxon>Gammaproteobacteria</taxon>
        <taxon>Pseudomonadales</taxon>
        <taxon>Marinobacteraceae</taxon>
        <taxon>Marinobacter</taxon>
    </lineage>
</organism>